<dbReference type="Proteomes" id="UP001152320">
    <property type="component" value="Unassembled WGS sequence"/>
</dbReference>
<proteinExistence type="predicted"/>
<dbReference type="AlphaFoldDB" id="A0A9Q0YFY8"/>
<accession>A0A9Q0YFY8</accession>
<evidence type="ECO:0000313" key="1">
    <source>
        <dbReference type="EMBL" id="KAJ8017941.1"/>
    </source>
</evidence>
<keyword evidence="2" id="KW-1185">Reference proteome</keyword>
<reference evidence="1" key="1">
    <citation type="submission" date="2021-10" db="EMBL/GenBank/DDBJ databases">
        <title>Tropical sea cucumber genome reveals ecological adaptation and Cuvierian tubules defense mechanism.</title>
        <authorList>
            <person name="Chen T."/>
        </authorList>
    </citation>
    <scope>NUCLEOTIDE SEQUENCE</scope>
    <source>
        <strain evidence="1">Nanhai2018</strain>
        <tissue evidence="1">Muscle</tissue>
    </source>
</reference>
<organism evidence="1 2">
    <name type="scientific">Holothuria leucospilota</name>
    <name type="common">Black long sea cucumber</name>
    <name type="synonym">Mertensiothuria leucospilota</name>
    <dbReference type="NCBI Taxonomy" id="206669"/>
    <lineage>
        <taxon>Eukaryota</taxon>
        <taxon>Metazoa</taxon>
        <taxon>Echinodermata</taxon>
        <taxon>Eleutherozoa</taxon>
        <taxon>Echinozoa</taxon>
        <taxon>Holothuroidea</taxon>
        <taxon>Aspidochirotacea</taxon>
        <taxon>Aspidochirotida</taxon>
        <taxon>Holothuriidae</taxon>
        <taxon>Holothuria</taxon>
    </lineage>
</organism>
<comment type="caution">
    <text evidence="1">The sequence shown here is derived from an EMBL/GenBank/DDBJ whole genome shotgun (WGS) entry which is preliminary data.</text>
</comment>
<dbReference type="EMBL" id="JAIZAY010000805">
    <property type="protein sequence ID" value="KAJ8017941.1"/>
    <property type="molecule type" value="Genomic_DNA"/>
</dbReference>
<sequence length="58" mass="6518">MVLQEACTGTYPSDVAVFTDSSYEKVLLLQELKWQSIMLSVPAIYDDEQGNYSSRLLA</sequence>
<gene>
    <name evidence="1" type="ORF">HOLleu_44338</name>
</gene>
<evidence type="ECO:0000313" key="2">
    <source>
        <dbReference type="Proteomes" id="UP001152320"/>
    </source>
</evidence>
<name>A0A9Q0YFY8_HOLLE</name>
<protein>
    <submittedName>
        <fullName evidence="1">Uncharacterized protein</fullName>
    </submittedName>
</protein>